<dbReference type="SUPFAM" id="SSF48403">
    <property type="entry name" value="Ankyrin repeat"/>
    <property type="match status" value="1"/>
</dbReference>
<proteinExistence type="predicted"/>
<dbReference type="Gene3D" id="3.90.176.10">
    <property type="entry name" value="Toxin ADP-ribosyltransferase, Chain A, domain 1"/>
    <property type="match status" value="1"/>
</dbReference>
<dbReference type="Gene3D" id="1.25.40.20">
    <property type="entry name" value="Ankyrin repeat-containing domain"/>
    <property type="match status" value="1"/>
</dbReference>
<dbReference type="Pfam" id="PF12796">
    <property type="entry name" value="Ank_2"/>
    <property type="match status" value="1"/>
</dbReference>
<evidence type="ECO:0008006" key="4">
    <source>
        <dbReference type="Google" id="ProtNLM"/>
    </source>
</evidence>
<evidence type="ECO:0000313" key="2">
    <source>
        <dbReference type="EMBL" id="CAF1180953.1"/>
    </source>
</evidence>
<dbReference type="SMART" id="SM00248">
    <property type="entry name" value="ANK"/>
    <property type="match status" value="2"/>
</dbReference>
<gene>
    <name evidence="2" type="ORF">VCS650_LOCUS24486</name>
</gene>
<dbReference type="EMBL" id="CAJNON010000301">
    <property type="protein sequence ID" value="CAF1180953.1"/>
    <property type="molecule type" value="Genomic_DNA"/>
</dbReference>
<organism evidence="2 3">
    <name type="scientific">Adineta steineri</name>
    <dbReference type="NCBI Taxonomy" id="433720"/>
    <lineage>
        <taxon>Eukaryota</taxon>
        <taxon>Metazoa</taxon>
        <taxon>Spiralia</taxon>
        <taxon>Gnathifera</taxon>
        <taxon>Rotifera</taxon>
        <taxon>Eurotatoria</taxon>
        <taxon>Bdelloidea</taxon>
        <taxon>Adinetida</taxon>
        <taxon>Adinetidae</taxon>
        <taxon>Adineta</taxon>
    </lineage>
</organism>
<protein>
    <recommendedName>
        <fullName evidence="4">NAD(P)(+)--arginine ADP-ribosyltransferase</fullName>
    </recommendedName>
</protein>
<accession>A0A814UX51</accession>
<dbReference type="OrthoDB" id="539213at2759"/>
<dbReference type="InterPro" id="IPR002110">
    <property type="entry name" value="Ankyrin_rpt"/>
</dbReference>
<dbReference type="InterPro" id="IPR036770">
    <property type="entry name" value="Ankyrin_rpt-contain_sf"/>
</dbReference>
<dbReference type="PROSITE" id="PS51996">
    <property type="entry name" value="TR_MART"/>
    <property type="match status" value="1"/>
</dbReference>
<comment type="caution">
    <text evidence="2">The sequence shown here is derived from an EMBL/GenBank/DDBJ whole genome shotgun (WGS) entry which is preliminary data.</text>
</comment>
<reference evidence="2" key="1">
    <citation type="submission" date="2021-02" db="EMBL/GenBank/DDBJ databases">
        <authorList>
            <person name="Nowell W R."/>
        </authorList>
    </citation>
    <scope>NUCLEOTIDE SEQUENCE</scope>
</reference>
<name>A0A814UX51_9BILA</name>
<dbReference type="PROSITE" id="PS50297">
    <property type="entry name" value="ANK_REP_REGION"/>
    <property type="match status" value="1"/>
</dbReference>
<keyword evidence="1" id="KW-0040">ANK repeat</keyword>
<dbReference type="AlphaFoldDB" id="A0A814UX51"/>
<dbReference type="PROSITE" id="PS50088">
    <property type="entry name" value="ANK_REPEAT"/>
    <property type="match status" value="1"/>
</dbReference>
<evidence type="ECO:0000256" key="1">
    <source>
        <dbReference type="PROSITE-ProRule" id="PRU00023"/>
    </source>
</evidence>
<feature type="repeat" description="ANK" evidence="1">
    <location>
        <begin position="56"/>
        <end position="77"/>
    </location>
</feature>
<dbReference type="Proteomes" id="UP000663891">
    <property type="component" value="Unassembled WGS sequence"/>
</dbReference>
<evidence type="ECO:0000313" key="3">
    <source>
        <dbReference type="Proteomes" id="UP000663891"/>
    </source>
</evidence>
<sequence length="423" mass="49004">MGNTDSTTKEEQRILSQPQTGEASEFYWACRNGNIEKVKQLLPTISYEDLNRLESNGSTPLHAASYSGQVEIVRLLLHKRGCRRDRLNRHGLSAYEEAFSDDIRQLFHRPAGRNRFCDEDEGEQEDVEKMFQVTVKEDEKEEEEDDDSEELFEDKWLQQRATSKEIENAKIFLGTATRLTGSKLVRLLLADFDKDFSQGKLKEDLNEMLAEHVTDENPEYDKCRALVTKAFAENRPEHLLRLYSLETGFYRALADDVEPLITPLYILLEKLKPRYFQGVSYRGVKMTAEDLRSYRWALKKKGAIQTQTFCSTSLDRSVAERFAGTTNMNDEKQSVLMIFNFAEKCDTAINLNKLSNELPCLSEYENEKEVLVFPATLFYVTHIEEGTKYMTIYLKNITVPKIGLFRALKRVYDTEKWTNDGIY</sequence>
<dbReference type="SUPFAM" id="SSF56399">
    <property type="entry name" value="ADP-ribosylation"/>
    <property type="match status" value="1"/>
</dbReference>